<comment type="caution">
    <text evidence="2">The sequence shown here is derived from an EMBL/GenBank/DDBJ whole genome shotgun (WGS) entry which is preliminary data.</text>
</comment>
<keyword evidence="3" id="KW-1185">Reference proteome</keyword>
<evidence type="ECO:0000313" key="2">
    <source>
        <dbReference type="EMBL" id="OAE25457.1"/>
    </source>
</evidence>
<feature type="region of interest" description="Disordered" evidence="1">
    <location>
        <begin position="70"/>
        <end position="93"/>
    </location>
</feature>
<gene>
    <name evidence="2" type="ORF">AXG93_458s1000</name>
</gene>
<name>A0A176VXG9_MARPO</name>
<evidence type="ECO:0000256" key="1">
    <source>
        <dbReference type="SAM" id="MobiDB-lite"/>
    </source>
</evidence>
<evidence type="ECO:0000313" key="3">
    <source>
        <dbReference type="Proteomes" id="UP000077202"/>
    </source>
</evidence>
<accession>A0A176VXG9</accession>
<dbReference type="AlphaFoldDB" id="A0A176VXG9"/>
<organism evidence="2 3">
    <name type="scientific">Marchantia polymorpha subsp. ruderalis</name>
    <dbReference type="NCBI Taxonomy" id="1480154"/>
    <lineage>
        <taxon>Eukaryota</taxon>
        <taxon>Viridiplantae</taxon>
        <taxon>Streptophyta</taxon>
        <taxon>Embryophyta</taxon>
        <taxon>Marchantiophyta</taxon>
        <taxon>Marchantiopsida</taxon>
        <taxon>Marchantiidae</taxon>
        <taxon>Marchantiales</taxon>
        <taxon>Marchantiaceae</taxon>
        <taxon>Marchantia</taxon>
    </lineage>
</organism>
<dbReference type="EMBL" id="LVLJ01002337">
    <property type="protein sequence ID" value="OAE25457.1"/>
    <property type="molecule type" value="Genomic_DNA"/>
</dbReference>
<feature type="compositionally biased region" description="Polar residues" evidence="1">
    <location>
        <begin position="75"/>
        <end position="85"/>
    </location>
</feature>
<feature type="region of interest" description="Disordered" evidence="1">
    <location>
        <begin position="178"/>
        <end position="198"/>
    </location>
</feature>
<proteinExistence type="predicted"/>
<sequence>MSPPWFLVYDPQLFSALIYFDVKNESSEPRRENQESQNCEKVVTILREDGGQVTYGLDVYVEKFVQDHPAPPVLSRSSPNAPESSASKEKLVTGAQPGPLHFTRFVITRQQVVSILGRGSSSCNEGNYHAALPDHTSQAATPSSVAQPVHLNQKDVPTFHLSNTFSRRKITMRWSPRLPSIPEMPIPGTSGSRQRYEG</sequence>
<dbReference type="Proteomes" id="UP000077202">
    <property type="component" value="Unassembled WGS sequence"/>
</dbReference>
<feature type="compositionally biased region" description="Polar residues" evidence="1">
    <location>
        <begin position="189"/>
        <end position="198"/>
    </location>
</feature>
<reference evidence="2" key="1">
    <citation type="submission" date="2016-03" db="EMBL/GenBank/DDBJ databases">
        <title>Mechanisms controlling the formation of the plant cell surface in tip-growing cells are functionally conserved among land plants.</title>
        <authorList>
            <person name="Honkanen S."/>
            <person name="Jones V.A."/>
            <person name="Morieri G."/>
            <person name="Champion C."/>
            <person name="Hetherington A.J."/>
            <person name="Kelly S."/>
            <person name="Saint-Marcoux D."/>
            <person name="Proust H."/>
            <person name="Prescott H."/>
            <person name="Dolan L."/>
        </authorList>
    </citation>
    <scope>NUCLEOTIDE SEQUENCE [LARGE SCALE GENOMIC DNA]</scope>
    <source>
        <tissue evidence="2">Whole gametophyte</tissue>
    </source>
</reference>
<protein>
    <submittedName>
        <fullName evidence="2">Uncharacterized protein</fullName>
    </submittedName>
</protein>